<feature type="compositionally biased region" description="Polar residues" evidence="5">
    <location>
        <begin position="1228"/>
        <end position="1237"/>
    </location>
</feature>
<feature type="compositionally biased region" description="Basic and acidic residues" evidence="5">
    <location>
        <begin position="361"/>
        <end position="396"/>
    </location>
</feature>
<dbReference type="Pfam" id="PF14444">
    <property type="entry name" value="S1-like"/>
    <property type="match status" value="1"/>
</dbReference>
<evidence type="ECO:0000256" key="4">
    <source>
        <dbReference type="ARBA" id="ARBA00023054"/>
    </source>
</evidence>
<feature type="compositionally biased region" description="Acidic residues" evidence="5">
    <location>
        <begin position="911"/>
        <end position="933"/>
    </location>
</feature>
<dbReference type="SMART" id="SM01122">
    <property type="entry name" value="DBC1"/>
    <property type="match status" value="1"/>
</dbReference>
<dbReference type="PANTHER" id="PTHR14304:SF11">
    <property type="entry name" value="SAP DOMAIN-CONTAINING PROTEIN"/>
    <property type="match status" value="1"/>
</dbReference>
<dbReference type="EMBL" id="JH432146">
    <property type="status" value="NOT_ANNOTATED_CDS"/>
    <property type="molecule type" value="Genomic_DNA"/>
</dbReference>
<dbReference type="GO" id="GO:0006355">
    <property type="term" value="P:regulation of DNA-templated transcription"/>
    <property type="evidence" value="ECO:0007669"/>
    <property type="project" value="InterPro"/>
</dbReference>
<feature type="region of interest" description="Disordered" evidence="5">
    <location>
        <begin position="723"/>
        <end position="770"/>
    </location>
</feature>
<feature type="compositionally biased region" description="Basic and acidic residues" evidence="5">
    <location>
        <begin position="934"/>
        <end position="958"/>
    </location>
</feature>
<dbReference type="PhylomeDB" id="T1JF56"/>
<dbReference type="GO" id="GO:0005737">
    <property type="term" value="C:cytoplasm"/>
    <property type="evidence" value="ECO:0007669"/>
    <property type="project" value="UniProtKB-SubCell"/>
</dbReference>
<dbReference type="InterPro" id="IPR045353">
    <property type="entry name" value="LAIKA"/>
</dbReference>
<feature type="compositionally biased region" description="Basic and acidic residues" evidence="5">
    <location>
        <begin position="748"/>
        <end position="770"/>
    </location>
</feature>
<feature type="compositionally biased region" description="Basic and acidic residues" evidence="5">
    <location>
        <begin position="854"/>
        <end position="910"/>
    </location>
</feature>
<organism evidence="7 8">
    <name type="scientific">Strigamia maritima</name>
    <name type="common">European centipede</name>
    <name type="synonym">Geophilus maritimus</name>
    <dbReference type="NCBI Taxonomy" id="126957"/>
    <lineage>
        <taxon>Eukaryota</taxon>
        <taxon>Metazoa</taxon>
        <taxon>Ecdysozoa</taxon>
        <taxon>Arthropoda</taxon>
        <taxon>Myriapoda</taxon>
        <taxon>Chilopoda</taxon>
        <taxon>Pleurostigmophora</taxon>
        <taxon>Geophilomorpha</taxon>
        <taxon>Linotaeniidae</taxon>
        <taxon>Strigamia</taxon>
    </lineage>
</organism>
<feature type="region of interest" description="Disordered" evidence="5">
    <location>
        <begin position="1213"/>
        <end position="1237"/>
    </location>
</feature>
<evidence type="ECO:0000256" key="3">
    <source>
        <dbReference type="ARBA" id="ARBA00022553"/>
    </source>
</evidence>
<feature type="compositionally biased region" description="Basic and acidic residues" evidence="5">
    <location>
        <begin position="1213"/>
        <end position="1227"/>
    </location>
</feature>
<keyword evidence="2" id="KW-0963">Cytoplasm</keyword>
<keyword evidence="4" id="KW-0175">Coiled coil</keyword>
<dbReference type="HOGENOM" id="CLU_008030_0_0_1"/>
<evidence type="ECO:0000256" key="5">
    <source>
        <dbReference type="SAM" id="MobiDB-lite"/>
    </source>
</evidence>
<feature type="region of interest" description="Disordered" evidence="5">
    <location>
        <begin position="1132"/>
        <end position="1164"/>
    </location>
</feature>
<dbReference type="PANTHER" id="PTHR14304">
    <property type="entry name" value="CELL DIVISION CYCLE AND APOPTOSIS REGULATOR PROTEIN"/>
    <property type="match status" value="1"/>
</dbReference>
<proteinExistence type="predicted"/>
<dbReference type="STRING" id="126957.T1JF56"/>
<feature type="compositionally biased region" description="Polar residues" evidence="5">
    <location>
        <begin position="1088"/>
        <end position="1107"/>
    </location>
</feature>
<dbReference type="InterPro" id="IPR025954">
    <property type="entry name" value="DBC1/CARP1_inactive_NUDIX"/>
</dbReference>
<sequence length="1237" mass="139657">MSQFAASGKNPPWVRNADINFVSYPAANLSQPTQLTNTLLAQPSANPGGLGGPGVATGPNLGATLLQQQQAVANPAQAYSAAAAAALGLAPVSIVLQQQQAAAQANQNATGLGSLTLQQNASLQVGTVLTQPGVAMSTSLAATQPGIALPTTLASAPVQTVSYPTPRVLQQAPQYQHQQQQPQQPPKQRVFTGGVTKLHDNFGFVDEDVFFQTSTVKGAMPKVGDRVLVEATYNPNMPFKWNATRIQLLPNQLPFVCVQSQVQNQVSQPSPASGMGRPGGTLLPSNSMQTAMVQMSGGGHPPPITSNNMAPNSMQQQTYNQVPPPVHSMSMTSGPVNMNRMGGGTGGQMQPSRRHSPPPMIRRERERDREIRPPREDRRIERERERERHHERDRTPITRKRSRSPRPRSRSPPRRRTRIVPRYMVQIPKISVDLKEANVIELKKRYQNMYIPSDFFQSGFLWIDAFPIHRNFSFDHPCSFQVMQKDVDPIVENTAVLEPADADHLFSAKVMLLAAPPLEEIYRKSCALAEDPSEIRENFVHPTRLLHFLVGLKGKNETMAIGGPWSPSLDGPDPESDPRVLIRTAIRTCKALTNIDLSACTQWYRFAEVYYRRGETSHKGRLVPARVETVVIFLPDVWSGIPTRLEWDALTASYKKQLNKRLRDEVEEMNENQALKTKIKIQTKVVTPFVAELRRELEARVLNSKGLKSQLVARLMKSLKVEAEKEEEEAENQSEMQVDAQDLDDEKTEAADKDEEKRKNEEEEKKQKEERERLALERRYLLPENACIIVHPSRVAKSGKFDCTVMSLSVLLDYRQEDNKEHSFEVSLFAELFNEMTMRDFGFRIYRALVEAPEKKEDEKEKEKKKEPTKKEEKKDEKKDEKHERKDKPSDDANNKKEKKRREESNKDADDKEVDDEDRDEESEDIDADEEDSDERREKETRKGDEKKSKEKCEKKREKTKMVTFDPGLLLSFVYFDQNHCGYLFDKDVEEVLHTLGLNLSRAQVRKLLQKVVSRDTLNYRKLTDKPRLKEEEEKAAAALAEDKMDVEEKNAAKAMWSNEEGIFGNKKLVPIFKMEHSVKVKTEQSDSENATDTSENGANQSGSGSIPSGMVLHKGALVDIDKLIQQLQRSEKARASTEQKVKDMREELDQVKETASNSERSVQKLSSELHDYKKRLQVTDDSLKKAHDCAEKYLHVVQSCHEKTGNLLKDVKNGLNRQKDGGDKVVSEQTLENGNS</sequence>
<name>T1JF56_STRMM</name>
<feature type="compositionally biased region" description="Basic and acidic residues" evidence="5">
    <location>
        <begin position="1132"/>
        <end position="1153"/>
    </location>
</feature>
<evidence type="ECO:0000259" key="6">
    <source>
        <dbReference type="SMART" id="SM01122"/>
    </source>
</evidence>
<comment type="subcellular location">
    <subcellularLocation>
        <location evidence="1">Cytoplasm</location>
    </subcellularLocation>
</comment>
<accession>T1JF56</accession>
<dbReference type="AlphaFoldDB" id="T1JF56"/>
<evidence type="ECO:0000313" key="8">
    <source>
        <dbReference type="Proteomes" id="UP000014500"/>
    </source>
</evidence>
<evidence type="ECO:0000256" key="2">
    <source>
        <dbReference type="ARBA" id="ARBA00022490"/>
    </source>
</evidence>
<dbReference type="SUPFAM" id="SSF57997">
    <property type="entry name" value="Tropomyosin"/>
    <property type="match status" value="1"/>
</dbReference>
<feature type="compositionally biased region" description="Polar residues" evidence="5">
    <location>
        <begin position="1154"/>
        <end position="1164"/>
    </location>
</feature>
<reference evidence="7" key="2">
    <citation type="submission" date="2015-02" db="UniProtKB">
        <authorList>
            <consortium name="EnsemblMetazoa"/>
        </authorList>
    </citation>
    <scope>IDENTIFICATION</scope>
</reference>
<protein>
    <recommendedName>
        <fullName evidence="6">DBC1/CARP1 catalytically inactive NUDIX hydrolase domain-containing protein</fullName>
    </recommendedName>
</protein>
<feature type="compositionally biased region" description="Polar residues" evidence="5">
    <location>
        <begin position="308"/>
        <end position="321"/>
    </location>
</feature>
<keyword evidence="8" id="KW-1185">Reference proteome</keyword>
<dbReference type="InterPro" id="IPR025223">
    <property type="entry name" value="S1-like_RNA-bd_dom"/>
</dbReference>
<evidence type="ECO:0000256" key="1">
    <source>
        <dbReference type="ARBA" id="ARBA00004496"/>
    </source>
</evidence>
<dbReference type="Pfam" id="PF14443">
    <property type="entry name" value="DBC1"/>
    <property type="match status" value="1"/>
</dbReference>
<feature type="region of interest" description="Disordered" evidence="5">
    <location>
        <begin position="854"/>
        <end position="958"/>
    </location>
</feature>
<evidence type="ECO:0000313" key="7">
    <source>
        <dbReference type="EnsemblMetazoa" id="SMAR012463-PA"/>
    </source>
</evidence>
<dbReference type="Pfam" id="PF19256">
    <property type="entry name" value="LAIKA"/>
    <property type="match status" value="1"/>
</dbReference>
<feature type="region of interest" description="Disordered" evidence="5">
    <location>
        <begin position="308"/>
        <end position="418"/>
    </location>
</feature>
<dbReference type="InterPro" id="IPR025224">
    <property type="entry name" value="CCAR1/CCAR2"/>
</dbReference>
<feature type="region of interest" description="Disordered" evidence="5">
    <location>
        <begin position="1080"/>
        <end position="1111"/>
    </location>
</feature>
<feature type="domain" description="DBC1/CARP1 catalytically inactive NUDIX hydrolase" evidence="6">
    <location>
        <begin position="539"/>
        <end position="670"/>
    </location>
</feature>
<dbReference type="EnsemblMetazoa" id="SMAR012463-RA">
    <property type="protein sequence ID" value="SMAR012463-PA"/>
    <property type="gene ID" value="SMAR012463"/>
</dbReference>
<dbReference type="GO" id="GO:0005634">
    <property type="term" value="C:nucleus"/>
    <property type="evidence" value="ECO:0007669"/>
    <property type="project" value="TreeGrafter"/>
</dbReference>
<reference evidence="8" key="1">
    <citation type="submission" date="2011-05" db="EMBL/GenBank/DDBJ databases">
        <authorList>
            <person name="Richards S.R."/>
            <person name="Qu J."/>
            <person name="Jiang H."/>
            <person name="Jhangiani S.N."/>
            <person name="Agravi P."/>
            <person name="Goodspeed R."/>
            <person name="Gross S."/>
            <person name="Mandapat C."/>
            <person name="Jackson L."/>
            <person name="Mathew T."/>
            <person name="Pu L."/>
            <person name="Thornton R."/>
            <person name="Saada N."/>
            <person name="Wilczek-Boney K.B."/>
            <person name="Lee S."/>
            <person name="Kovar C."/>
            <person name="Wu Y."/>
            <person name="Scherer S.E."/>
            <person name="Worley K.C."/>
            <person name="Muzny D.M."/>
            <person name="Gibbs R."/>
        </authorList>
    </citation>
    <scope>NUCLEOTIDE SEQUENCE</scope>
    <source>
        <strain evidence="8">Brora</strain>
    </source>
</reference>
<keyword evidence="3" id="KW-0597">Phosphoprotein</keyword>
<dbReference type="OMA" id="MVEASYN"/>
<dbReference type="eggNOG" id="KOG4246">
    <property type="taxonomic scope" value="Eukaryota"/>
</dbReference>
<dbReference type="Proteomes" id="UP000014500">
    <property type="component" value="Unassembled WGS sequence"/>
</dbReference>
<feature type="compositionally biased region" description="Basic residues" evidence="5">
    <location>
        <begin position="397"/>
        <end position="418"/>
    </location>
</feature>